<organism evidence="1 2">
    <name type="scientific">Edaphosphingomonas laterariae</name>
    <dbReference type="NCBI Taxonomy" id="861865"/>
    <lineage>
        <taxon>Bacteria</taxon>
        <taxon>Pseudomonadati</taxon>
        <taxon>Pseudomonadota</taxon>
        <taxon>Alphaproteobacteria</taxon>
        <taxon>Sphingomonadales</taxon>
        <taxon>Rhizorhabdaceae</taxon>
        <taxon>Edaphosphingomonas</taxon>
    </lineage>
</organism>
<gene>
    <name evidence="1" type="ORF">SAMN06295912_10266</name>
</gene>
<dbReference type="EMBL" id="FZOS01000002">
    <property type="protein sequence ID" value="SNS16492.1"/>
    <property type="molecule type" value="Genomic_DNA"/>
</dbReference>
<dbReference type="AlphaFoldDB" id="A0A239C9C6"/>
<name>A0A239C9C6_9SPHN</name>
<dbReference type="Proteomes" id="UP000198281">
    <property type="component" value="Unassembled WGS sequence"/>
</dbReference>
<dbReference type="OrthoDB" id="7916272at2"/>
<protein>
    <submittedName>
        <fullName evidence="1">Uncharacterized protein</fullName>
    </submittedName>
</protein>
<reference evidence="2" key="1">
    <citation type="submission" date="2017-06" db="EMBL/GenBank/DDBJ databases">
        <authorList>
            <person name="Varghese N."/>
            <person name="Submissions S."/>
        </authorList>
    </citation>
    <scope>NUCLEOTIDE SEQUENCE [LARGE SCALE GENOMIC DNA]</scope>
    <source>
        <strain evidence="2">LNB2</strain>
    </source>
</reference>
<evidence type="ECO:0000313" key="1">
    <source>
        <dbReference type="EMBL" id="SNS16492.1"/>
    </source>
</evidence>
<evidence type="ECO:0000313" key="2">
    <source>
        <dbReference type="Proteomes" id="UP000198281"/>
    </source>
</evidence>
<accession>A0A239C9C6</accession>
<dbReference type="RefSeq" id="WP_089218079.1">
    <property type="nucleotide sequence ID" value="NZ_FZOS01000002.1"/>
</dbReference>
<proteinExistence type="predicted"/>
<keyword evidence="2" id="KW-1185">Reference proteome</keyword>
<sequence length="88" mass="8964">MADAFATNADAVHAPATRAAAIVPHDSNALTDITKAIYVGSAGDLTVRASRDGADHVWRAVPAGSILPIRASHVRASGTTAADLLGLY</sequence>